<reference evidence="2 3" key="1">
    <citation type="submission" date="2023-07" db="EMBL/GenBank/DDBJ databases">
        <authorList>
            <person name="Girao M."/>
            <person name="Carvalho M.F."/>
        </authorList>
    </citation>
    <scope>NUCLEOTIDE SEQUENCE [LARGE SCALE GENOMIC DNA]</scope>
    <source>
        <strain evidence="2 3">YIM65754</strain>
    </source>
</reference>
<feature type="transmembrane region" description="Helical" evidence="1">
    <location>
        <begin position="32"/>
        <end position="51"/>
    </location>
</feature>
<gene>
    <name evidence="2" type="ORF">Q7514_15570</name>
</gene>
<evidence type="ECO:0000256" key="1">
    <source>
        <dbReference type="SAM" id="Phobius"/>
    </source>
</evidence>
<accession>A0ABU7LBP4</accession>
<sequence>MSALPIYQQDRRDDLADDLPEPSRWDVFLAHFWWIAAALVFGTIGYLAVMLP</sequence>
<evidence type="ECO:0000313" key="2">
    <source>
        <dbReference type="EMBL" id="MEE2058939.1"/>
    </source>
</evidence>
<name>A0ABU7LBP4_9NOCA</name>
<proteinExistence type="predicted"/>
<keyword evidence="3" id="KW-1185">Reference proteome</keyword>
<keyword evidence="1" id="KW-0472">Membrane</keyword>
<dbReference type="Proteomes" id="UP001336020">
    <property type="component" value="Unassembled WGS sequence"/>
</dbReference>
<protein>
    <submittedName>
        <fullName evidence="2">Uncharacterized protein</fullName>
    </submittedName>
</protein>
<organism evidence="2 3">
    <name type="scientific">Rhodococcus artemisiae</name>
    <dbReference type="NCBI Taxonomy" id="714159"/>
    <lineage>
        <taxon>Bacteria</taxon>
        <taxon>Bacillati</taxon>
        <taxon>Actinomycetota</taxon>
        <taxon>Actinomycetes</taxon>
        <taxon>Mycobacteriales</taxon>
        <taxon>Nocardiaceae</taxon>
        <taxon>Rhodococcus</taxon>
    </lineage>
</organism>
<comment type="caution">
    <text evidence="2">The sequence shown here is derived from an EMBL/GenBank/DDBJ whole genome shotgun (WGS) entry which is preliminary data.</text>
</comment>
<keyword evidence="1" id="KW-0812">Transmembrane</keyword>
<dbReference type="EMBL" id="JAUTXY010000006">
    <property type="protein sequence ID" value="MEE2058939.1"/>
    <property type="molecule type" value="Genomic_DNA"/>
</dbReference>
<evidence type="ECO:0000313" key="3">
    <source>
        <dbReference type="Proteomes" id="UP001336020"/>
    </source>
</evidence>
<dbReference type="RefSeq" id="WP_330134167.1">
    <property type="nucleotide sequence ID" value="NZ_JAUTXY010000006.1"/>
</dbReference>
<keyword evidence="1" id="KW-1133">Transmembrane helix</keyword>